<sequence length="180" mass="18879">MSFPDPLNGINTPLDQNSPILFKQNLELVQREVVRVQSLAQEVLSGIGGAYCAGMEPMNTKRSIGDLKQAIDSLTSLLRSTGIGALPLLPSPPPPTSAFSESGIPQQQEVQPVPTEAQLLAYANESVKSLYDSLKRKQDSAAVVANLLQQVSVNVGAQGSAFAGGPRPRVASGNMGVGGR</sequence>
<proteinExistence type="predicted"/>
<dbReference type="Proteomes" id="UP000298030">
    <property type="component" value="Unassembled WGS sequence"/>
</dbReference>
<organism evidence="2 3">
    <name type="scientific">Coprinellus micaceus</name>
    <name type="common">Glistening ink-cap mushroom</name>
    <name type="synonym">Coprinus micaceus</name>
    <dbReference type="NCBI Taxonomy" id="71717"/>
    <lineage>
        <taxon>Eukaryota</taxon>
        <taxon>Fungi</taxon>
        <taxon>Dikarya</taxon>
        <taxon>Basidiomycota</taxon>
        <taxon>Agaricomycotina</taxon>
        <taxon>Agaricomycetes</taxon>
        <taxon>Agaricomycetidae</taxon>
        <taxon>Agaricales</taxon>
        <taxon>Agaricineae</taxon>
        <taxon>Psathyrellaceae</taxon>
        <taxon>Coprinellus</taxon>
    </lineage>
</organism>
<feature type="region of interest" description="Disordered" evidence="1">
    <location>
        <begin position="158"/>
        <end position="180"/>
    </location>
</feature>
<protein>
    <submittedName>
        <fullName evidence="2">Uncharacterized protein</fullName>
    </submittedName>
</protein>
<dbReference type="AlphaFoldDB" id="A0A4Y7T4T8"/>
<evidence type="ECO:0000313" key="2">
    <source>
        <dbReference type="EMBL" id="TEB29187.1"/>
    </source>
</evidence>
<comment type="caution">
    <text evidence="2">The sequence shown here is derived from an EMBL/GenBank/DDBJ whole genome shotgun (WGS) entry which is preliminary data.</text>
</comment>
<reference evidence="2 3" key="1">
    <citation type="journal article" date="2019" name="Nat. Ecol. Evol.">
        <title>Megaphylogeny resolves global patterns of mushroom evolution.</title>
        <authorList>
            <person name="Varga T."/>
            <person name="Krizsan K."/>
            <person name="Foldi C."/>
            <person name="Dima B."/>
            <person name="Sanchez-Garcia M."/>
            <person name="Sanchez-Ramirez S."/>
            <person name="Szollosi G.J."/>
            <person name="Szarkandi J.G."/>
            <person name="Papp V."/>
            <person name="Albert L."/>
            <person name="Andreopoulos W."/>
            <person name="Angelini C."/>
            <person name="Antonin V."/>
            <person name="Barry K.W."/>
            <person name="Bougher N.L."/>
            <person name="Buchanan P."/>
            <person name="Buyck B."/>
            <person name="Bense V."/>
            <person name="Catcheside P."/>
            <person name="Chovatia M."/>
            <person name="Cooper J."/>
            <person name="Damon W."/>
            <person name="Desjardin D."/>
            <person name="Finy P."/>
            <person name="Geml J."/>
            <person name="Haridas S."/>
            <person name="Hughes K."/>
            <person name="Justo A."/>
            <person name="Karasinski D."/>
            <person name="Kautmanova I."/>
            <person name="Kiss B."/>
            <person name="Kocsube S."/>
            <person name="Kotiranta H."/>
            <person name="LaButti K.M."/>
            <person name="Lechner B.E."/>
            <person name="Liimatainen K."/>
            <person name="Lipzen A."/>
            <person name="Lukacs Z."/>
            <person name="Mihaltcheva S."/>
            <person name="Morgado L.N."/>
            <person name="Niskanen T."/>
            <person name="Noordeloos M.E."/>
            <person name="Ohm R.A."/>
            <person name="Ortiz-Santana B."/>
            <person name="Ovrebo C."/>
            <person name="Racz N."/>
            <person name="Riley R."/>
            <person name="Savchenko A."/>
            <person name="Shiryaev A."/>
            <person name="Soop K."/>
            <person name="Spirin V."/>
            <person name="Szebenyi C."/>
            <person name="Tomsovsky M."/>
            <person name="Tulloss R.E."/>
            <person name="Uehling J."/>
            <person name="Grigoriev I.V."/>
            <person name="Vagvolgyi C."/>
            <person name="Papp T."/>
            <person name="Martin F.M."/>
            <person name="Miettinen O."/>
            <person name="Hibbett D.S."/>
            <person name="Nagy L.G."/>
        </authorList>
    </citation>
    <scope>NUCLEOTIDE SEQUENCE [LARGE SCALE GENOMIC DNA]</scope>
    <source>
        <strain evidence="2 3">FP101781</strain>
    </source>
</reference>
<dbReference type="OrthoDB" id="3203574at2759"/>
<accession>A0A4Y7T4T8</accession>
<evidence type="ECO:0000256" key="1">
    <source>
        <dbReference type="SAM" id="MobiDB-lite"/>
    </source>
</evidence>
<dbReference type="EMBL" id="QPFP01000028">
    <property type="protein sequence ID" value="TEB29187.1"/>
    <property type="molecule type" value="Genomic_DNA"/>
</dbReference>
<gene>
    <name evidence="2" type="ORF">FA13DRAFT_1711192</name>
</gene>
<name>A0A4Y7T4T8_COPMI</name>
<evidence type="ECO:0000313" key="3">
    <source>
        <dbReference type="Proteomes" id="UP000298030"/>
    </source>
</evidence>
<keyword evidence="3" id="KW-1185">Reference proteome</keyword>